<proteinExistence type="inferred from homology"/>
<dbReference type="GO" id="GO:0008761">
    <property type="term" value="F:UDP-N-acetylglucosamine 2-epimerase activity"/>
    <property type="evidence" value="ECO:0007669"/>
    <property type="project" value="TreeGrafter"/>
</dbReference>
<dbReference type="Gene3D" id="3.30.420.40">
    <property type="match status" value="2"/>
</dbReference>
<gene>
    <name evidence="2" type="ORF">A3A97_03325</name>
</gene>
<dbReference type="Proteomes" id="UP000176951">
    <property type="component" value="Unassembled WGS sequence"/>
</dbReference>
<evidence type="ECO:0000313" key="2">
    <source>
        <dbReference type="EMBL" id="OHA50573.1"/>
    </source>
</evidence>
<evidence type="ECO:0000313" key="3">
    <source>
        <dbReference type="Proteomes" id="UP000176951"/>
    </source>
</evidence>
<sequence>MKNIGKNLYLGIDIGASNTKFIIISGKNIKTFEKFHLSTPHNKRKLVDFIVAQIKSLEIKYRTKFAGVGVAFAGIINSSGTTILHSPNIRELDNFPLLRKLSVALDRRYILNNDANVFAFAEALAGAAKGVSRVAGITLGTGMGGGLVVNQVLEKGAHGGSAEIGHTIINPGGIKCSCGGWGHFEEHLSARAIRRHGVKTQEELAQRAGAGNKKAKAGFADMVAYLGYALANIVNFWDPEIIVIGGGIAEDADLLLKKAAQAAKKDIVSPEARAALKVKKAKLGEYAGAMGAALLAIKK</sequence>
<dbReference type="InterPro" id="IPR000600">
    <property type="entry name" value="ROK"/>
</dbReference>
<dbReference type="AlphaFoldDB" id="A0A1G2PQJ6"/>
<comment type="caution">
    <text evidence="2">The sequence shown here is derived from an EMBL/GenBank/DDBJ whole genome shotgun (WGS) entry which is preliminary data.</text>
</comment>
<dbReference type="PANTHER" id="PTHR18964:SF149">
    <property type="entry name" value="BIFUNCTIONAL UDP-N-ACETYLGLUCOSAMINE 2-EPIMERASE_N-ACETYLMANNOSAMINE KINASE"/>
    <property type="match status" value="1"/>
</dbReference>
<dbReference type="EMBL" id="MHSW01000034">
    <property type="protein sequence ID" value="OHA50573.1"/>
    <property type="molecule type" value="Genomic_DNA"/>
</dbReference>
<comment type="similarity">
    <text evidence="1">Belongs to the ROK (NagC/XylR) family.</text>
</comment>
<dbReference type="InterPro" id="IPR043129">
    <property type="entry name" value="ATPase_NBD"/>
</dbReference>
<organism evidence="2 3">
    <name type="scientific">Candidatus Terrybacteria bacterium RIFCSPLOWO2_01_FULL_40_23</name>
    <dbReference type="NCBI Taxonomy" id="1802366"/>
    <lineage>
        <taxon>Bacteria</taxon>
        <taxon>Candidatus Terryibacteriota</taxon>
    </lineage>
</organism>
<evidence type="ECO:0000256" key="1">
    <source>
        <dbReference type="ARBA" id="ARBA00006479"/>
    </source>
</evidence>
<dbReference type="SUPFAM" id="SSF53067">
    <property type="entry name" value="Actin-like ATPase domain"/>
    <property type="match status" value="1"/>
</dbReference>
<accession>A0A1G2PQJ6</accession>
<dbReference type="PROSITE" id="PS01125">
    <property type="entry name" value="ROK"/>
    <property type="match status" value="1"/>
</dbReference>
<protein>
    <recommendedName>
        <fullName evidence="4">Glucokinase</fullName>
    </recommendedName>
</protein>
<reference evidence="2 3" key="1">
    <citation type="journal article" date="2016" name="Nat. Commun.">
        <title>Thousands of microbial genomes shed light on interconnected biogeochemical processes in an aquifer system.</title>
        <authorList>
            <person name="Anantharaman K."/>
            <person name="Brown C.T."/>
            <person name="Hug L.A."/>
            <person name="Sharon I."/>
            <person name="Castelle C.J."/>
            <person name="Probst A.J."/>
            <person name="Thomas B.C."/>
            <person name="Singh A."/>
            <person name="Wilkins M.J."/>
            <person name="Karaoz U."/>
            <person name="Brodie E.L."/>
            <person name="Williams K.H."/>
            <person name="Hubbard S.S."/>
            <person name="Banfield J.F."/>
        </authorList>
    </citation>
    <scope>NUCLEOTIDE SEQUENCE [LARGE SCALE GENOMIC DNA]</scope>
</reference>
<dbReference type="InterPro" id="IPR049874">
    <property type="entry name" value="ROK_cs"/>
</dbReference>
<evidence type="ECO:0008006" key="4">
    <source>
        <dbReference type="Google" id="ProtNLM"/>
    </source>
</evidence>
<dbReference type="Pfam" id="PF00480">
    <property type="entry name" value="ROK"/>
    <property type="match status" value="1"/>
</dbReference>
<dbReference type="GO" id="GO:0009384">
    <property type="term" value="F:N-acylmannosamine kinase activity"/>
    <property type="evidence" value="ECO:0007669"/>
    <property type="project" value="TreeGrafter"/>
</dbReference>
<dbReference type="PANTHER" id="PTHR18964">
    <property type="entry name" value="ROK (REPRESSOR, ORF, KINASE) FAMILY"/>
    <property type="match status" value="1"/>
</dbReference>
<name>A0A1G2PQJ6_9BACT</name>